<evidence type="ECO:0000313" key="4">
    <source>
        <dbReference type="Proteomes" id="UP000315925"/>
    </source>
</evidence>
<name>A0A0C1UTM4_9BACT</name>
<sequence length="155" mass="17796">MANTSRNSLPLLVIDGYNVIHAWNDLKVAQRQSLRKARELLIERLSILHYLEIYQVVLVFDGKSPEPVAIPPVSDDFIVVFSPKGMSADGLIEKYVNESVARRQVTVVTSDLEEKRQVESMGAFCMSPEWLQQEIAYRQEDFKILLEKVHHNSRL</sequence>
<dbReference type="KEGG" id="mkc:kam1_1735"/>
<dbReference type="Pfam" id="PF05991">
    <property type="entry name" value="NYN_YacP"/>
    <property type="match status" value="1"/>
</dbReference>
<gene>
    <name evidence="1" type="ORF">A946_03695</name>
    <name evidence="2" type="ORF">kam1_1735</name>
</gene>
<dbReference type="EMBL" id="CP037899">
    <property type="protein sequence ID" value="QDQ42950.1"/>
    <property type="molecule type" value="Genomic_DNA"/>
</dbReference>
<reference evidence="4" key="3">
    <citation type="submission" date="2019-03" db="EMBL/GenBank/DDBJ databases">
        <title>Complete genome of Methylacidiphilum kamchatkense Kam1.</title>
        <authorList>
            <person name="Kruse T."/>
            <person name="Murarilal Ratnadevi C."/>
            <person name="Erikstad H.-A."/>
            <person name="Birkeland N.-K."/>
        </authorList>
    </citation>
    <scope>NUCLEOTIDE SEQUENCE [LARGE SCALE GENOMIC DNA]</scope>
    <source>
        <strain evidence="4">kam1</strain>
    </source>
</reference>
<accession>A0A0C1UTM4</accession>
<evidence type="ECO:0000313" key="2">
    <source>
        <dbReference type="EMBL" id="QDQ42950.1"/>
    </source>
</evidence>
<dbReference type="AlphaFoldDB" id="A0A0C1UTM4"/>
<dbReference type="EMBL" id="JQNX01000002">
    <property type="protein sequence ID" value="KIE59128.1"/>
    <property type="molecule type" value="Genomic_DNA"/>
</dbReference>
<dbReference type="PANTHER" id="PTHR34547:SF1">
    <property type="entry name" value="YACP-LIKE NYN DOMAIN PROTEIN"/>
    <property type="match status" value="1"/>
</dbReference>
<protein>
    <submittedName>
        <fullName evidence="1">Pilus assembly protein CpaF</fullName>
    </submittedName>
</protein>
<dbReference type="RefSeq" id="WP_039721017.1">
    <property type="nucleotide sequence ID" value="NZ_CP037899.1"/>
</dbReference>
<reference evidence="1 3" key="1">
    <citation type="submission" date="2014-08" db="EMBL/GenBank/DDBJ databases">
        <title>Methylacidiphilum kamchatkense strain Kam1 draft genome sequence.</title>
        <authorList>
            <person name="Birkeland N.-K."/>
            <person name="Erikstad H.A."/>
        </authorList>
    </citation>
    <scope>NUCLEOTIDE SEQUENCE [LARGE SCALE GENOMIC DNA]</scope>
    <source>
        <strain evidence="1 3">Kam1</strain>
    </source>
</reference>
<dbReference type="InterPro" id="IPR010298">
    <property type="entry name" value="YacP-like"/>
</dbReference>
<evidence type="ECO:0000313" key="1">
    <source>
        <dbReference type="EMBL" id="KIE59128.1"/>
    </source>
</evidence>
<dbReference type="Proteomes" id="UP000031594">
    <property type="component" value="Unassembled WGS sequence"/>
</dbReference>
<dbReference type="Proteomes" id="UP000315925">
    <property type="component" value="Chromosome"/>
</dbReference>
<dbReference type="OrthoDB" id="9792160at2"/>
<reference evidence="2" key="2">
    <citation type="journal article" date="2019" name="BMC Genomics">
        <title>Complete genome sequence analysis of the thermoacidophilic verrucomicrobial methanotroph 'Candidatus Methylacidiphilum kamchatkense' strain Kam1 and comparison with its closest relatives.</title>
        <authorList>
            <person name="Kruse T."/>
            <person name="Ratnadevi C.M."/>
            <person name="Erikstad H.A."/>
            <person name="Birkeland N.K."/>
        </authorList>
    </citation>
    <scope>NUCLEOTIDE SEQUENCE</scope>
    <source>
        <strain evidence="2">Kam1</strain>
    </source>
</reference>
<proteinExistence type="predicted"/>
<organism evidence="2 4">
    <name type="scientific">Methylacidiphilum kamchatkense Kam1</name>
    <dbReference type="NCBI Taxonomy" id="1202785"/>
    <lineage>
        <taxon>Bacteria</taxon>
        <taxon>Pseudomonadati</taxon>
        <taxon>Verrucomicrobiota</taxon>
        <taxon>Methylacidiphilae</taxon>
        <taxon>Methylacidiphilales</taxon>
        <taxon>Methylacidiphilaceae</taxon>
        <taxon>Methylacidiphilum (ex Ratnadevi et al. 2023)</taxon>
    </lineage>
</organism>
<evidence type="ECO:0000313" key="3">
    <source>
        <dbReference type="Proteomes" id="UP000031594"/>
    </source>
</evidence>
<dbReference type="PANTHER" id="PTHR34547">
    <property type="entry name" value="YACP-LIKE NYN DOMAIN PROTEIN"/>
    <property type="match status" value="1"/>
</dbReference>
<keyword evidence="3" id="KW-1185">Reference proteome</keyword>
<dbReference type="STRING" id="1202785.A946_03695"/>